<dbReference type="Gene3D" id="1.10.10.60">
    <property type="entry name" value="Homeodomain-like"/>
    <property type="match status" value="1"/>
</dbReference>
<evidence type="ECO:0000256" key="3">
    <source>
        <dbReference type="ARBA" id="ARBA00022840"/>
    </source>
</evidence>
<dbReference type="FunFam" id="3.40.50.300:FF:000006">
    <property type="entry name" value="DNA-binding transcriptional regulator NtrC"/>
    <property type="match status" value="1"/>
</dbReference>
<evidence type="ECO:0000256" key="4">
    <source>
        <dbReference type="ARBA" id="ARBA00023012"/>
    </source>
</evidence>
<dbReference type="GO" id="GO:0005524">
    <property type="term" value="F:ATP binding"/>
    <property type="evidence" value="ECO:0007669"/>
    <property type="project" value="UniProtKB-KW"/>
</dbReference>
<dbReference type="InterPro" id="IPR001789">
    <property type="entry name" value="Sig_transdc_resp-reg_receiver"/>
</dbReference>
<dbReference type="FunFam" id="3.40.50.2300:FF:000018">
    <property type="entry name" value="DNA-binding transcriptional regulator NtrC"/>
    <property type="match status" value="1"/>
</dbReference>
<evidence type="ECO:0000313" key="12">
    <source>
        <dbReference type="Proteomes" id="UP000317429"/>
    </source>
</evidence>
<sequence>MSQPAPPSKPSVLVVDDHAAARQSVADVLGCAGYAVRTCSSAVEALNVLRDARADVVVSDLQMPGMSGLELVREVERRRIPSAVLMITAHASVSTAVEAMRSGAFDYLEKPFDAGKLEDCVARALDRRRIEARSERGAAAPGEVEMLGESEAMRRLRDQIERIARTDETVLICGESGVGKELVARTLHAQSRRGAGPFVGLNCPVLSEQLTESELFGHCRGAFTGADADRVGRFEQASGGSLLLDEVTEINPALQAKLLRVLQERVFERVGSSQSTPADVRVLATTNRDLQTEVSAGRFREDLYFRLAVVPIEVPPLRSRGGDVLLLAERFAASASQRLGRPTPTLEPAASQLLLDYTWPGNVRELHNVITRACVLGEEGELAESLLRPWLAGGRAAAPPQPSSVPAAVGQSLAEAERRLIEATLDRFGGHRARTAEALGIGVRTLSGKLRDYGYAPREKSYSKAG</sequence>
<dbReference type="InterPro" id="IPR058031">
    <property type="entry name" value="AAA_lid_NorR"/>
</dbReference>
<evidence type="ECO:0000256" key="6">
    <source>
        <dbReference type="ARBA" id="ARBA00023125"/>
    </source>
</evidence>
<dbReference type="EMBL" id="CP036291">
    <property type="protein sequence ID" value="QDU88238.1"/>
    <property type="molecule type" value="Genomic_DNA"/>
</dbReference>
<dbReference type="Gene3D" id="3.40.50.300">
    <property type="entry name" value="P-loop containing nucleotide triphosphate hydrolases"/>
    <property type="match status" value="1"/>
</dbReference>
<protein>
    <submittedName>
        <fullName evidence="11">Transcriptional regulatory protein ZraR</fullName>
    </submittedName>
</protein>
<dbReference type="PRINTS" id="PR01590">
    <property type="entry name" value="HTHFIS"/>
</dbReference>
<proteinExistence type="predicted"/>
<evidence type="ECO:0000259" key="10">
    <source>
        <dbReference type="PROSITE" id="PS50110"/>
    </source>
</evidence>
<dbReference type="InterPro" id="IPR003593">
    <property type="entry name" value="AAA+_ATPase"/>
</dbReference>
<dbReference type="GO" id="GO:0006355">
    <property type="term" value="P:regulation of DNA-templated transcription"/>
    <property type="evidence" value="ECO:0007669"/>
    <property type="project" value="InterPro"/>
</dbReference>
<dbReference type="PROSITE" id="PS00675">
    <property type="entry name" value="SIGMA54_INTERACT_1"/>
    <property type="match status" value="1"/>
</dbReference>
<dbReference type="SUPFAM" id="SSF52540">
    <property type="entry name" value="P-loop containing nucleoside triphosphate hydrolases"/>
    <property type="match status" value="1"/>
</dbReference>
<dbReference type="KEGG" id="pnd:Pla175_16110"/>
<dbReference type="Proteomes" id="UP000317429">
    <property type="component" value="Chromosome"/>
</dbReference>
<keyword evidence="1 8" id="KW-0597">Phosphoprotein</keyword>
<dbReference type="PROSITE" id="PS50110">
    <property type="entry name" value="RESPONSE_REGULATORY"/>
    <property type="match status" value="1"/>
</dbReference>
<feature type="domain" description="Response regulatory" evidence="10">
    <location>
        <begin position="11"/>
        <end position="125"/>
    </location>
</feature>
<dbReference type="SMART" id="SM00448">
    <property type="entry name" value="REC"/>
    <property type="match status" value="1"/>
</dbReference>
<keyword evidence="4" id="KW-0902">Two-component regulatory system</keyword>
<name>A0A518D9X7_9BACT</name>
<accession>A0A518D9X7</accession>
<dbReference type="InterPro" id="IPR009057">
    <property type="entry name" value="Homeodomain-like_sf"/>
</dbReference>
<dbReference type="AlphaFoldDB" id="A0A518D9X7"/>
<dbReference type="InterPro" id="IPR011006">
    <property type="entry name" value="CheY-like_superfamily"/>
</dbReference>
<reference evidence="11 12" key="1">
    <citation type="submission" date="2019-02" db="EMBL/GenBank/DDBJ databases">
        <title>Deep-cultivation of Planctomycetes and their phenomic and genomic characterization uncovers novel biology.</title>
        <authorList>
            <person name="Wiegand S."/>
            <person name="Jogler M."/>
            <person name="Boedeker C."/>
            <person name="Pinto D."/>
            <person name="Vollmers J."/>
            <person name="Rivas-Marin E."/>
            <person name="Kohn T."/>
            <person name="Peeters S.H."/>
            <person name="Heuer A."/>
            <person name="Rast P."/>
            <person name="Oberbeckmann S."/>
            <person name="Bunk B."/>
            <person name="Jeske O."/>
            <person name="Meyerdierks A."/>
            <person name="Storesund J.E."/>
            <person name="Kallscheuer N."/>
            <person name="Luecker S."/>
            <person name="Lage O.M."/>
            <person name="Pohl T."/>
            <person name="Merkel B.J."/>
            <person name="Hornburger P."/>
            <person name="Mueller R.-W."/>
            <person name="Bruemmer F."/>
            <person name="Labrenz M."/>
            <person name="Spormann A.M."/>
            <person name="Op den Camp H."/>
            <person name="Overmann J."/>
            <person name="Amann R."/>
            <person name="Jetten M.S.M."/>
            <person name="Mascher T."/>
            <person name="Medema M.H."/>
            <person name="Devos D.P."/>
            <person name="Kaster A.-K."/>
            <person name="Ovreas L."/>
            <person name="Rohde M."/>
            <person name="Galperin M.Y."/>
            <person name="Jogler C."/>
        </authorList>
    </citation>
    <scope>NUCLEOTIDE SEQUENCE [LARGE SCALE GENOMIC DNA]</scope>
    <source>
        <strain evidence="11 12">Pla175</strain>
    </source>
</reference>
<dbReference type="InterPro" id="IPR002078">
    <property type="entry name" value="Sigma_54_int"/>
</dbReference>
<dbReference type="Pfam" id="PF02954">
    <property type="entry name" value="HTH_8"/>
    <property type="match status" value="1"/>
</dbReference>
<dbReference type="PANTHER" id="PTHR32071">
    <property type="entry name" value="TRANSCRIPTIONAL REGULATORY PROTEIN"/>
    <property type="match status" value="1"/>
</dbReference>
<dbReference type="InterPro" id="IPR002197">
    <property type="entry name" value="HTH_Fis"/>
</dbReference>
<dbReference type="Pfam" id="PF00072">
    <property type="entry name" value="Response_reg"/>
    <property type="match status" value="1"/>
</dbReference>
<evidence type="ECO:0000256" key="7">
    <source>
        <dbReference type="ARBA" id="ARBA00023163"/>
    </source>
</evidence>
<dbReference type="PROSITE" id="PS00688">
    <property type="entry name" value="SIGMA54_INTERACT_3"/>
    <property type="match status" value="1"/>
</dbReference>
<dbReference type="CDD" id="cd00009">
    <property type="entry name" value="AAA"/>
    <property type="match status" value="1"/>
</dbReference>
<evidence type="ECO:0000256" key="1">
    <source>
        <dbReference type="ARBA" id="ARBA00022553"/>
    </source>
</evidence>
<evidence type="ECO:0000259" key="9">
    <source>
        <dbReference type="PROSITE" id="PS50045"/>
    </source>
</evidence>
<keyword evidence="6" id="KW-0238">DNA-binding</keyword>
<dbReference type="InterPro" id="IPR027417">
    <property type="entry name" value="P-loop_NTPase"/>
</dbReference>
<keyword evidence="7" id="KW-0804">Transcription</keyword>
<dbReference type="OrthoDB" id="9807827at2"/>
<dbReference type="PANTHER" id="PTHR32071:SF57">
    <property type="entry name" value="C4-DICARBOXYLATE TRANSPORT TRANSCRIPTIONAL REGULATORY PROTEIN DCTD"/>
    <property type="match status" value="1"/>
</dbReference>
<evidence type="ECO:0000313" key="11">
    <source>
        <dbReference type="EMBL" id="QDU88238.1"/>
    </source>
</evidence>
<feature type="domain" description="Sigma-54 factor interaction" evidence="9">
    <location>
        <begin position="146"/>
        <end position="375"/>
    </location>
</feature>
<dbReference type="InterPro" id="IPR025662">
    <property type="entry name" value="Sigma_54_int_dom_ATP-bd_1"/>
</dbReference>
<dbReference type="InterPro" id="IPR025943">
    <property type="entry name" value="Sigma_54_int_dom_ATP-bd_2"/>
</dbReference>
<dbReference type="Pfam" id="PF25601">
    <property type="entry name" value="AAA_lid_14"/>
    <property type="match status" value="1"/>
</dbReference>
<dbReference type="SUPFAM" id="SSF46689">
    <property type="entry name" value="Homeodomain-like"/>
    <property type="match status" value="1"/>
</dbReference>
<keyword evidence="5" id="KW-0805">Transcription regulation</keyword>
<keyword evidence="2" id="KW-0547">Nucleotide-binding</keyword>
<keyword evidence="3" id="KW-0067">ATP-binding</keyword>
<keyword evidence="12" id="KW-1185">Reference proteome</keyword>
<evidence type="ECO:0000256" key="2">
    <source>
        <dbReference type="ARBA" id="ARBA00022741"/>
    </source>
</evidence>
<feature type="modified residue" description="4-aspartylphosphate" evidence="8">
    <location>
        <position position="60"/>
    </location>
</feature>
<dbReference type="RefSeq" id="WP_145282951.1">
    <property type="nucleotide sequence ID" value="NZ_CP036291.1"/>
</dbReference>
<dbReference type="GO" id="GO:0000160">
    <property type="term" value="P:phosphorelay signal transduction system"/>
    <property type="evidence" value="ECO:0007669"/>
    <property type="project" value="UniProtKB-KW"/>
</dbReference>
<organism evidence="11 12">
    <name type="scientific">Pirellulimonas nuda</name>
    <dbReference type="NCBI Taxonomy" id="2528009"/>
    <lineage>
        <taxon>Bacteria</taxon>
        <taxon>Pseudomonadati</taxon>
        <taxon>Planctomycetota</taxon>
        <taxon>Planctomycetia</taxon>
        <taxon>Pirellulales</taxon>
        <taxon>Lacipirellulaceae</taxon>
        <taxon>Pirellulimonas</taxon>
    </lineage>
</organism>
<dbReference type="InterPro" id="IPR025944">
    <property type="entry name" value="Sigma_54_int_dom_CS"/>
</dbReference>
<dbReference type="Gene3D" id="3.40.50.2300">
    <property type="match status" value="1"/>
</dbReference>
<gene>
    <name evidence="11" type="primary">zraR_6</name>
    <name evidence="11" type="ORF">Pla175_16110</name>
</gene>
<dbReference type="GO" id="GO:0043565">
    <property type="term" value="F:sequence-specific DNA binding"/>
    <property type="evidence" value="ECO:0007669"/>
    <property type="project" value="InterPro"/>
</dbReference>
<dbReference type="SUPFAM" id="SSF52172">
    <property type="entry name" value="CheY-like"/>
    <property type="match status" value="1"/>
</dbReference>
<dbReference type="Pfam" id="PF00158">
    <property type="entry name" value="Sigma54_activat"/>
    <property type="match status" value="1"/>
</dbReference>
<dbReference type="SMART" id="SM00382">
    <property type="entry name" value="AAA"/>
    <property type="match status" value="1"/>
</dbReference>
<evidence type="ECO:0000256" key="8">
    <source>
        <dbReference type="PROSITE-ProRule" id="PRU00169"/>
    </source>
</evidence>
<dbReference type="PROSITE" id="PS00676">
    <property type="entry name" value="SIGMA54_INTERACT_2"/>
    <property type="match status" value="1"/>
</dbReference>
<evidence type="ECO:0000256" key="5">
    <source>
        <dbReference type="ARBA" id="ARBA00023015"/>
    </source>
</evidence>
<dbReference type="Gene3D" id="1.10.8.60">
    <property type="match status" value="1"/>
</dbReference>
<dbReference type="PROSITE" id="PS50045">
    <property type="entry name" value="SIGMA54_INTERACT_4"/>
    <property type="match status" value="1"/>
</dbReference>